<dbReference type="Proteomes" id="UP000308600">
    <property type="component" value="Unassembled WGS sequence"/>
</dbReference>
<dbReference type="EMBL" id="ML208885">
    <property type="protein sequence ID" value="TFK59829.1"/>
    <property type="molecule type" value="Genomic_DNA"/>
</dbReference>
<evidence type="ECO:0000313" key="1">
    <source>
        <dbReference type="EMBL" id="TFK59829.1"/>
    </source>
</evidence>
<name>A0ACD3A2F6_9AGAR</name>
<protein>
    <submittedName>
        <fullName evidence="1">Uncharacterized protein</fullName>
    </submittedName>
</protein>
<proteinExistence type="predicted"/>
<reference evidence="1 2" key="1">
    <citation type="journal article" date="2019" name="Nat. Ecol. Evol.">
        <title>Megaphylogeny resolves global patterns of mushroom evolution.</title>
        <authorList>
            <person name="Varga T."/>
            <person name="Krizsan K."/>
            <person name="Foldi C."/>
            <person name="Dima B."/>
            <person name="Sanchez-Garcia M."/>
            <person name="Sanchez-Ramirez S."/>
            <person name="Szollosi G.J."/>
            <person name="Szarkandi J.G."/>
            <person name="Papp V."/>
            <person name="Albert L."/>
            <person name="Andreopoulos W."/>
            <person name="Angelini C."/>
            <person name="Antonin V."/>
            <person name="Barry K.W."/>
            <person name="Bougher N.L."/>
            <person name="Buchanan P."/>
            <person name="Buyck B."/>
            <person name="Bense V."/>
            <person name="Catcheside P."/>
            <person name="Chovatia M."/>
            <person name="Cooper J."/>
            <person name="Damon W."/>
            <person name="Desjardin D."/>
            <person name="Finy P."/>
            <person name="Geml J."/>
            <person name="Haridas S."/>
            <person name="Hughes K."/>
            <person name="Justo A."/>
            <person name="Karasinski D."/>
            <person name="Kautmanova I."/>
            <person name="Kiss B."/>
            <person name="Kocsube S."/>
            <person name="Kotiranta H."/>
            <person name="LaButti K.M."/>
            <person name="Lechner B.E."/>
            <person name="Liimatainen K."/>
            <person name="Lipzen A."/>
            <person name="Lukacs Z."/>
            <person name="Mihaltcheva S."/>
            <person name="Morgado L.N."/>
            <person name="Niskanen T."/>
            <person name="Noordeloos M.E."/>
            <person name="Ohm R.A."/>
            <person name="Ortiz-Santana B."/>
            <person name="Ovrebo C."/>
            <person name="Racz N."/>
            <person name="Riley R."/>
            <person name="Savchenko A."/>
            <person name="Shiryaev A."/>
            <person name="Soop K."/>
            <person name="Spirin V."/>
            <person name="Szebenyi C."/>
            <person name="Tomsovsky M."/>
            <person name="Tulloss R.E."/>
            <person name="Uehling J."/>
            <person name="Grigoriev I.V."/>
            <person name="Vagvolgyi C."/>
            <person name="Papp T."/>
            <person name="Martin F.M."/>
            <person name="Miettinen O."/>
            <person name="Hibbett D.S."/>
            <person name="Nagy L.G."/>
        </authorList>
    </citation>
    <scope>NUCLEOTIDE SEQUENCE [LARGE SCALE GENOMIC DNA]</scope>
    <source>
        <strain evidence="1 2">NL-1719</strain>
    </source>
</reference>
<evidence type="ECO:0000313" key="2">
    <source>
        <dbReference type="Proteomes" id="UP000308600"/>
    </source>
</evidence>
<gene>
    <name evidence="1" type="ORF">BDN72DRAFT_851031</name>
</gene>
<accession>A0ACD3A2F6</accession>
<sequence length="511" mass="58505">MDPFNFDHFYLPSSPELVQSERDHIDARISQLELAVVILKKRRNFLSPVSRLSVDVLLNIFECVQNDNEDEFFNVTYPRRRASSPSFLFPLTWIRALTHVCSRWRSLALDTATLWTNITFRNNSVRYATEMLTRTRGARLSIIISLESVTQEANSTLLWNTLKAQMPRIRTLDIHAPEAWYQAHLSEFQASSALETLSVSTRFYNTITLPIQLLQLSSNTLRFLRIASVNFNTQDLHSVIVFPILSKIAMEGPAVRCAGLLSKLSFPLTCAVILRCWDDAGTFQSLTPFLTKFFQSWFAAGRRLNRLELPSRHNLAFSFSETPDVSEQALAVELVSARTSTQLIQHLLPPIALSHPTTVSLCVQELNKVVWNYLAKSCFDVDTLSLFFLEDCRPIWKSLYISRPDRKAYRQGNKEIPIVFPKLTKLELQSLDFSKESSTELRRAVISRSKIGIPLRSIRFIDTWGLRKKYPRNLEAFVDGSVEVSDPKVDEPTESGDEEDSSFSSEDVWMY</sequence>
<keyword evidence="2" id="KW-1185">Reference proteome</keyword>
<organism evidence="1 2">
    <name type="scientific">Pluteus cervinus</name>
    <dbReference type="NCBI Taxonomy" id="181527"/>
    <lineage>
        <taxon>Eukaryota</taxon>
        <taxon>Fungi</taxon>
        <taxon>Dikarya</taxon>
        <taxon>Basidiomycota</taxon>
        <taxon>Agaricomycotina</taxon>
        <taxon>Agaricomycetes</taxon>
        <taxon>Agaricomycetidae</taxon>
        <taxon>Agaricales</taxon>
        <taxon>Pluteineae</taxon>
        <taxon>Pluteaceae</taxon>
        <taxon>Pluteus</taxon>
    </lineage>
</organism>